<dbReference type="InterPro" id="IPR043129">
    <property type="entry name" value="ATPase_NBD"/>
</dbReference>
<feature type="active site" description="Proton acceptor" evidence="16">
    <location>
        <position position="105"/>
    </location>
</feature>
<sequence length="252" mass="27218">MVVKLVLGSVNLLIDIGNTSVKYALYSPQTPLHALDVARAPLMELVSKAMIADHIYVCNVKENSTLIDFMQELDAVKHKITIVNTKAEAFGIKNSYSDVTKMGVDRWMCMLACRALESKNFLVFHAGTAITCDAVVGNKHLGGWICAGFMMSRSAVVANADKVNDKQSSLATLRFGNDTGDCVANGALAQLIGLVMSGSKQFSCECKDYTIYIGGGDGRLLYENLPSELLSKSKYFENLVLIGLACVANNAT</sequence>
<feature type="binding site" evidence="16">
    <location>
        <begin position="103"/>
        <end position="106"/>
    </location>
    <ligand>
        <name>substrate</name>
    </ligand>
</feature>
<dbReference type="NCBIfam" id="TIGR00671">
    <property type="entry name" value="baf"/>
    <property type="match status" value="1"/>
</dbReference>
<evidence type="ECO:0000313" key="18">
    <source>
        <dbReference type="Proteomes" id="UP001156601"/>
    </source>
</evidence>
<feature type="binding site" evidence="16">
    <location>
        <position position="179"/>
    </location>
    <ligand>
        <name>substrate</name>
    </ligand>
</feature>
<evidence type="ECO:0000256" key="12">
    <source>
        <dbReference type="ARBA" id="ARBA00022958"/>
    </source>
</evidence>
<keyword evidence="8 16" id="KW-0808">Transferase</keyword>
<dbReference type="HAMAP" id="MF_01274">
    <property type="entry name" value="Pantothen_kinase_3"/>
    <property type="match status" value="1"/>
</dbReference>
<dbReference type="GO" id="GO:0004594">
    <property type="term" value="F:pantothenate kinase activity"/>
    <property type="evidence" value="ECO:0007669"/>
    <property type="project" value="UniProtKB-UniRule"/>
</dbReference>
<evidence type="ECO:0000256" key="7">
    <source>
        <dbReference type="ARBA" id="ARBA00022490"/>
    </source>
</evidence>
<comment type="caution">
    <text evidence="17">The sequence shown here is derived from an EMBL/GenBank/DDBJ whole genome shotgun (WGS) entry which is preliminary data.</text>
</comment>
<evidence type="ECO:0000256" key="2">
    <source>
        <dbReference type="ARBA" id="ARBA00001958"/>
    </source>
</evidence>
<comment type="subunit">
    <text evidence="5 16">Homodimer.</text>
</comment>
<evidence type="ECO:0000256" key="15">
    <source>
        <dbReference type="ARBA" id="ARBA00040883"/>
    </source>
</evidence>
<comment type="cofactor">
    <cofactor evidence="16">
        <name>NH4(+)</name>
        <dbReference type="ChEBI" id="CHEBI:28938"/>
    </cofactor>
    <cofactor evidence="16">
        <name>K(+)</name>
        <dbReference type="ChEBI" id="CHEBI:29103"/>
    </cofactor>
    <text evidence="16">A monovalent cation. Ammonium or potassium.</text>
</comment>
<comment type="caution">
    <text evidence="16">Lacks conserved residue(s) required for the propagation of feature annotation.</text>
</comment>
<gene>
    <name evidence="16 17" type="primary">coaX</name>
    <name evidence="17" type="ORF">GCM10007852_03230</name>
</gene>
<evidence type="ECO:0000256" key="4">
    <source>
        <dbReference type="ARBA" id="ARBA00005225"/>
    </source>
</evidence>
<protein>
    <recommendedName>
        <fullName evidence="15 16">Type III pantothenate kinase</fullName>
        <ecNumber evidence="6 16">2.7.1.33</ecNumber>
    </recommendedName>
    <alternativeName>
        <fullName evidence="16">PanK-III</fullName>
    </alternativeName>
    <alternativeName>
        <fullName evidence="16">Pantothenic acid kinase</fullName>
    </alternativeName>
</protein>
<comment type="cofactor">
    <cofactor evidence="2">
        <name>K(+)</name>
        <dbReference type="ChEBI" id="CHEBI:29103"/>
    </cofactor>
</comment>
<comment type="catalytic activity">
    <reaction evidence="1 16">
        <text>(R)-pantothenate + ATP = (R)-4'-phosphopantothenate + ADP + H(+)</text>
        <dbReference type="Rhea" id="RHEA:16373"/>
        <dbReference type="ChEBI" id="CHEBI:10986"/>
        <dbReference type="ChEBI" id="CHEBI:15378"/>
        <dbReference type="ChEBI" id="CHEBI:29032"/>
        <dbReference type="ChEBI" id="CHEBI:30616"/>
        <dbReference type="ChEBI" id="CHEBI:456216"/>
        <dbReference type="EC" id="2.7.1.33"/>
    </reaction>
</comment>
<keyword evidence="10 16" id="KW-0418">Kinase</keyword>
<dbReference type="RefSeq" id="WP_284215746.1">
    <property type="nucleotide sequence ID" value="NZ_BSOT01000003.1"/>
</dbReference>
<dbReference type="CDD" id="cd24015">
    <property type="entry name" value="ASKHA_NBD_PanK-III"/>
    <property type="match status" value="1"/>
</dbReference>
<dbReference type="PANTHER" id="PTHR34265">
    <property type="entry name" value="TYPE III PANTOTHENATE KINASE"/>
    <property type="match status" value="1"/>
</dbReference>
<evidence type="ECO:0000256" key="3">
    <source>
        <dbReference type="ARBA" id="ARBA00004496"/>
    </source>
</evidence>
<feature type="binding site" evidence="16">
    <location>
        <position position="128"/>
    </location>
    <ligand>
        <name>ATP</name>
        <dbReference type="ChEBI" id="CHEBI:30616"/>
    </ligand>
</feature>
<evidence type="ECO:0000256" key="16">
    <source>
        <dbReference type="HAMAP-Rule" id="MF_01274"/>
    </source>
</evidence>
<feature type="binding site" evidence="16">
    <location>
        <begin position="15"/>
        <end position="22"/>
    </location>
    <ligand>
        <name>ATP</name>
        <dbReference type="ChEBI" id="CHEBI:30616"/>
    </ligand>
</feature>
<reference evidence="17" key="1">
    <citation type="journal article" date="2014" name="Int. J. Syst. Evol. Microbiol.">
        <title>Complete genome sequence of Corynebacterium casei LMG S-19264T (=DSM 44701T), isolated from a smear-ripened cheese.</title>
        <authorList>
            <consortium name="US DOE Joint Genome Institute (JGI-PGF)"/>
            <person name="Walter F."/>
            <person name="Albersmeier A."/>
            <person name="Kalinowski J."/>
            <person name="Ruckert C."/>
        </authorList>
    </citation>
    <scope>NUCLEOTIDE SEQUENCE</scope>
    <source>
        <strain evidence="17">NBRC 110023</strain>
    </source>
</reference>
<dbReference type="PANTHER" id="PTHR34265:SF1">
    <property type="entry name" value="TYPE III PANTOTHENATE KINASE"/>
    <property type="match status" value="1"/>
</dbReference>
<keyword evidence="13 16" id="KW-0173">Coenzyme A biosynthesis</keyword>
<dbReference type="SUPFAM" id="SSF53067">
    <property type="entry name" value="Actin-like ATPase domain"/>
    <property type="match status" value="2"/>
</dbReference>
<dbReference type="GO" id="GO:0015937">
    <property type="term" value="P:coenzyme A biosynthetic process"/>
    <property type="evidence" value="ECO:0007669"/>
    <property type="project" value="UniProtKB-UniRule"/>
</dbReference>
<keyword evidence="12 16" id="KW-0630">Potassium</keyword>
<evidence type="ECO:0000256" key="1">
    <source>
        <dbReference type="ARBA" id="ARBA00001206"/>
    </source>
</evidence>
<comment type="subcellular location">
    <subcellularLocation>
        <location evidence="3 16">Cytoplasm</location>
    </subcellularLocation>
</comment>
<evidence type="ECO:0000256" key="13">
    <source>
        <dbReference type="ARBA" id="ARBA00022993"/>
    </source>
</evidence>
<evidence type="ECO:0000256" key="14">
    <source>
        <dbReference type="ARBA" id="ARBA00038036"/>
    </source>
</evidence>
<dbReference type="Gene3D" id="3.30.420.40">
    <property type="match status" value="2"/>
</dbReference>
<organism evidence="17 18">
    <name type="scientific">Agaribacter marinus</name>
    <dbReference type="NCBI Taxonomy" id="1431249"/>
    <lineage>
        <taxon>Bacteria</taxon>
        <taxon>Pseudomonadati</taxon>
        <taxon>Pseudomonadota</taxon>
        <taxon>Gammaproteobacteria</taxon>
        <taxon>Alteromonadales</taxon>
        <taxon>Alteromonadaceae</taxon>
        <taxon>Agaribacter</taxon>
    </lineage>
</organism>
<proteinExistence type="inferred from homology"/>
<dbReference type="Pfam" id="PF03309">
    <property type="entry name" value="Pan_kinase"/>
    <property type="match status" value="1"/>
</dbReference>
<dbReference type="GO" id="GO:0005737">
    <property type="term" value="C:cytoplasm"/>
    <property type="evidence" value="ECO:0007669"/>
    <property type="project" value="UniProtKB-SubCell"/>
</dbReference>
<keyword evidence="9 16" id="KW-0547">Nucleotide-binding</keyword>
<dbReference type="EC" id="2.7.1.33" evidence="6 16"/>
<evidence type="ECO:0000256" key="9">
    <source>
        <dbReference type="ARBA" id="ARBA00022741"/>
    </source>
</evidence>
<dbReference type="AlphaFoldDB" id="A0AA37T0R6"/>
<dbReference type="InterPro" id="IPR004619">
    <property type="entry name" value="Type_III_PanK"/>
</dbReference>
<dbReference type="GO" id="GO:0005524">
    <property type="term" value="F:ATP binding"/>
    <property type="evidence" value="ECO:0007669"/>
    <property type="project" value="UniProtKB-UniRule"/>
</dbReference>
<reference evidence="17" key="2">
    <citation type="submission" date="2023-01" db="EMBL/GenBank/DDBJ databases">
        <title>Draft genome sequence of Agaribacter marinus strain NBRC 110023.</title>
        <authorList>
            <person name="Sun Q."/>
            <person name="Mori K."/>
        </authorList>
    </citation>
    <scope>NUCLEOTIDE SEQUENCE</scope>
    <source>
        <strain evidence="17">NBRC 110023</strain>
    </source>
</reference>
<accession>A0AA37T0R6</accession>
<feature type="binding site" evidence="16">
    <location>
        <position position="96"/>
    </location>
    <ligand>
        <name>substrate</name>
    </ligand>
</feature>
<evidence type="ECO:0000313" key="17">
    <source>
        <dbReference type="EMBL" id="GLR69415.1"/>
    </source>
</evidence>
<keyword evidence="7 16" id="KW-0963">Cytoplasm</keyword>
<evidence type="ECO:0000256" key="10">
    <source>
        <dbReference type="ARBA" id="ARBA00022777"/>
    </source>
</evidence>
<evidence type="ECO:0000256" key="8">
    <source>
        <dbReference type="ARBA" id="ARBA00022679"/>
    </source>
</evidence>
<comment type="similarity">
    <text evidence="14 16">Belongs to the type III pantothenate kinase family.</text>
</comment>
<comment type="pathway">
    <text evidence="4 16">Cofactor biosynthesis; coenzyme A biosynthesis; CoA from (R)-pantothenate: step 1/5.</text>
</comment>
<dbReference type="EMBL" id="BSOT01000003">
    <property type="protein sequence ID" value="GLR69415.1"/>
    <property type="molecule type" value="Genomic_DNA"/>
</dbReference>
<keyword evidence="18" id="KW-1185">Reference proteome</keyword>
<keyword evidence="11 16" id="KW-0067">ATP-binding</keyword>
<name>A0AA37T0R6_9ALTE</name>
<evidence type="ECO:0000256" key="6">
    <source>
        <dbReference type="ARBA" id="ARBA00012102"/>
    </source>
</evidence>
<evidence type="ECO:0000256" key="11">
    <source>
        <dbReference type="ARBA" id="ARBA00022840"/>
    </source>
</evidence>
<evidence type="ECO:0000256" key="5">
    <source>
        <dbReference type="ARBA" id="ARBA00011738"/>
    </source>
</evidence>
<comment type="function">
    <text evidence="16">Catalyzes the phosphorylation of pantothenate (Pan), the first step in CoA biosynthesis.</text>
</comment>
<dbReference type="Proteomes" id="UP001156601">
    <property type="component" value="Unassembled WGS sequence"/>
</dbReference>